<dbReference type="PROSITE" id="PS52004">
    <property type="entry name" value="KS3_2"/>
    <property type="match status" value="1"/>
</dbReference>
<dbReference type="HOGENOM" id="CLU_000022_69_2_11"/>
<evidence type="ECO:0000259" key="5">
    <source>
        <dbReference type="PROSITE" id="PS52004"/>
    </source>
</evidence>
<dbReference type="CDD" id="cd00832">
    <property type="entry name" value="CLF"/>
    <property type="match status" value="1"/>
</dbReference>
<dbReference type="Pfam" id="PF02801">
    <property type="entry name" value="Ketoacyl-synt_C"/>
    <property type="match status" value="1"/>
</dbReference>
<dbReference type="EMBL" id="LK022848">
    <property type="protein sequence ID" value="CDR06334.1"/>
    <property type="molecule type" value="Genomic_DNA"/>
</dbReference>
<evidence type="ECO:0000256" key="3">
    <source>
        <dbReference type="ARBA" id="ARBA00023315"/>
    </source>
</evidence>
<feature type="domain" description="Ketosynthase family 3 (KS3)" evidence="5">
    <location>
        <begin position="4"/>
        <end position="407"/>
    </location>
</feature>
<protein>
    <submittedName>
        <fullName evidence="7">Act minimal PKS chain-length factor (CLF/KS beta)</fullName>
        <ecNumber evidence="7">2.3.1.-</ecNumber>
    </submittedName>
    <submittedName>
        <fullName evidence="6">Beta-ketoacyl synthase</fullName>
    </submittedName>
</protein>
<dbReference type="RefSeq" id="WP_044569698.1">
    <property type="nucleotide sequence ID" value="NZ_BAABDR010000068.1"/>
</dbReference>
<dbReference type="PANTHER" id="PTHR11712:SF322">
    <property type="entry name" value="POLYKETIDE BETA-KETOACYL SYNTHASE 2-RELATED"/>
    <property type="match status" value="1"/>
</dbReference>
<dbReference type="InterPro" id="IPR020841">
    <property type="entry name" value="PKS_Beta-ketoAc_synthase_dom"/>
</dbReference>
<dbReference type="GO" id="GO:0006633">
    <property type="term" value="P:fatty acid biosynthetic process"/>
    <property type="evidence" value="ECO:0007669"/>
    <property type="project" value="TreeGrafter"/>
</dbReference>
<reference evidence="6" key="1">
    <citation type="submission" date="2014-05" db="EMBL/GenBank/DDBJ databases">
        <authorList>
            <person name="Horn Fabian"/>
        </authorList>
    </citation>
    <scope>NUCLEOTIDE SEQUENCE</scope>
</reference>
<dbReference type="Gene3D" id="3.40.47.10">
    <property type="match status" value="2"/>
</dbReference>
<comment type="similarity">
    <text evidence="1 4">Belongs to the thiolase-like superfamily. Beta-ketoacyl-ACP synthases family.</text>
</comment>
<dbReference type="GO" id="GO:0004315">
    <property type="term" value="F:3-oxoacyl-[acyl-carrier-protein] synthase activity"/>
    <property type="evidence" value="ECO:0007669"/>
    <property type="project" value="TreeGrafter"/>
</dbReference>
<dbReference type="PANTHER" id="PTHR11712">
    <property type="entry name" value="POLYKETIDE SYNTHASE-RELATED"/>
    <property type="match status" value="1"/>
</dbReference>
<dbReference type="SUPFAM" id="SSF53901">
    <property type="entry name" value="Thiolase-like"/>
    <property type="match status" value="2"/>
</dbReference>
<dbReference type="InterPro" id="IPR016039">
    <property type="entry name" value="Thiolase-like"/>
</dbReference>
<accession>A0A060ZKP4</accession>
<dbReference type="Pfam" id="PF00109">
    <property type="entry name" value="ketoacyl-synt"/>
    <property type="match status" value="1"/>
</dbReference>
<keyword evidence="8" id="KW-1185">Reference proteome</keyword>
<evidence type="ECO:0000313" key="6">
    <source>
        <dbReference type="EMBL" id="CDR06334.1"/>
    </source>
</evidence>
<name>A0A060ZKP4_9ACTN</name>
<dbReference type="Proteomes" id="UP000756710">
    <property type="component" value="Unassembled WGS sequence"/>
</dbReference>
<evidence type="ECO:0000313" key="8">
    <source>
        <dbReference type="Proteomes" id="UP000756710"/>
    </source>
</evidence>
<gene>
    <name evidence="7" type="ORF">J2Z30_001875</name>
    <name evidence="6" type="ORF">SIRAN3236</name>
</gene>
<evidence type="ECO:0000256" key="2">
    <source>
        <dbReference type="ARBA" id="ARBA00022679"/>
    </source>
</evidence>
<dbReference type="InterPro" id="IPR014031">
    <property type="entry name" value="Ketoacyl_synth_C"/>
</dbReference>
<keyword evidence="2 4" id="KW-0808">Transferase</keyword>
<evidence type="ECO:0000256" key="4">
    <source>
        <dbReference type="RuleBase" id="RU003694"/>
    </source>
</evidence>
<sequence>MGRAASVVVTGVGAVAPNGVGADAYWTAVIQGRSGIRRLSRFDPSSYPVTVGGEITDFDLTQHVPSRLRPQTDRTTQYALAAAAWAFDDAEVDAHALGEYDAGVVTANACGGFEFGQHELQKLWSEGPHRVSAYQSFAWFYAVNTGQLSIRHGLRGHSSVLVTEQAGGLDALAAARRKVRSGTLAVALAGGVDAPLGPWGLTAQIPNGRLSRRPEPHRSYLPFDQDACGYVPGEGGAFFVLEEAGAARERGARRIYGELAGYAATFDPAPGSGRDRALVRAVTGALDDAGVAPGEVDVVVADAHGSPDLDRVEAAAIAGVFGARAVPVAAPKTMTGRLYSGGAALDVFSALMMIRDGIVPAAVNIGDVPEEYEIDVVTGAHRRMPVRTTLVVARGLGGFNSALVVRGPETPGSD</sequence>
<dbReference type="InterPro" id="IPR014030">
    <property type="entry name" value="Ketoacyl_synth_N"/>
</dbReference>
<dbReference type="InterPro" id="IPR000794">
    <property type="entry name" value="Beta-ketoacyl_synthase"/>
</dbReference>
<proteinExistence type="inferred from homology"/>
<evidence type="ECO:0000313" key="7">
    <source>
        <dbReference type="EMBL" id="MBP2060873.1"/>
    </source>
</evidence>
<dbReference type="EC" id="2.3.1.-" evidence="7"/>
<dbReference type="AlphaFoldDB" id="A0A060ZKP4"/>
<dbReference type="SMART" id="SM00825">
    <property type="entry name" value="PKS_KS"/>
    <property type="match status" value="1"/>
</dbReference>
<dbReference type="EMBL" id="JAGGLR010000004">
    <property type="protein sequence ID" value="MBP2060873.1"/>
    <property type="molecule type" value="Genomic_DNA"/>
</dbReference>
<keyword evidence="3 7" id="KW-0012">Acyltransferase</keyword>
<evidence type="ECO:0000256" key="1">
    <source>
        <dbReference type="ARBA" id="ARBA00008467"/>
    </source>
</evidence>
<organism evidence="6">
    <name type="scientific">Streptomyces iranensis</name>
    <dbReference type="NCBI Taxonomy" id="576784"/>
    <lineage>
        <taxon>Bacteria</taxon>
        <taxon>Bacillati</taxon>
        <taxon>Actinomycetota</taxon>
        <taxon>Actinomycetes</taxon>
        <taxon>Kitasatosporales</taxon>
        <taxon>Streptomycetaceae</taxon>
        <taxon>Streptomyces</taxon>
        <taxon>Streptomyces violaceusniger group</taxon>
    </lineage>
</organism>
<reference evidence="7 8" key="2">
    <citation type="submission" date="2021-03" db="EMBL/GenBank/DDBJ databases">
        <title>Genomic Encyclopedia of Type Strains, Phase IV (KMG-IV): sequencing the most valuable type-strain genomes for metagenomic binning, comparative biology and taxonomic classification.</title>
        <authorList>
            <person name="Goeker M."/>
        </authorList>
    </citation>
    <scope>NUCLEOTIDE SEQUENCE [LARGE SCALE GENOMIC DNA]</scope>
    <source>
        <strain evidence="7 8">DSM 41954</strain>
    </source>
</reference>